<dbReference type="PROSITE" id="PS50011">
    <property type="entry name" value="PROTEIN_KINASE_DOM"/>
    <property type="match status" value="1"/>
</dbReference>
<keyword evidence="9" id="KW-0067">ATP-binding</keyword>
<evidence type="ECO:0000256" key="5">
    <source>
        <dbReference type="ARBA" id="ARBA00022737"/>
    </source>
</evidence>
<keyword evidence="8" id="KW-0325">Glycoprotein</keyword>
<dbReference type="Gene3D" id="3.30.200.20">
    <property type="entry name" value="Phosphorylase Kinase, domain 1"/>
    <property type="match status" value="1"/>
</dbReference>
<dbReference type="Pfam" id="PF07714">
    <property type="entry name" value="PK_Tyr_Ser-Thr"/>
    <property type="match status" value="1"/>
</dbReference>
<dbReference type="InterPro" id="IPR011009">
    <property type="entry name" value="Kinase-like_dom_sf"/>
</dbReference>
<keyword evidence="12" id="KW-1185">Reference proteome</keyword>
<name>A0ABP1B645_9BRYO</name>
<evidence type="ECO:0000256" key="2">
    <source>
        <dbReference type="ARBA" id="ARBA00022614"/>
    </source>
</evidence>
<dbReference type="Gene3D" id="3.80.10.10">
    <property type="entry name" value="Ribonuclease Inhibitor"/>
    <property type="match status" value="2"/>
</dbReference>
<dbReference type="SUPFAM" id="SSF52047">
    <property type="entry name" value="RNI-like"/>
    <property type="match status" value="1"/>
</dbReference>
<dbReference type="PANTHER" id="PTHR45974">
    <property type="entry name" value="RECEPTOR-LIKE PROTEIN 55"/>
    <property type="match status" value="1"/>
</dbReference>
<accession>A0ABP1B645</accession>
<comment type="subcellular location">
    <subcellularLocation>
        <location evidence="1">Membrane</location>
    </subcellularLocation>
</comment>
<evidence type="ECO:0000256" key="1">
    <source>
        <dbReference type="ARBA" id="ARBA00004370"/>
    </source>
</evidence>
<keyword evidence="9" id="KW-0547">Nucleotide-binding</keyword>
<feature type="domain" description="Protein kinase" evidence="10">
    <location>
        <begin position="266"/>
        <end position="376"/>
    </location>
</feature>
<dbReference type="InterPro" id="IPR000719">
    <property type="entry name" value="Prot_kinase_dom"/>
</dbReference>
<protein>
    <recommendedName>
        <fullName evidence="10">Protein kinase domain-containing protein</fullName>
    </recommendedName>
</protein>
<evidence type="ECO:0000256" key="9">
    <source>
        <dbReference type="PROSITE-ProRule" id="PRU10141"/>
    </source>
</evidence>
<evidence type="ECO:0000256" key="8">
    <source>
        <dbReference type="ARBA" id="ARBA00023180"/>
    </source>
</evidence>
<evidence type="ECO:0000313" key="12">
    <source>
        <dbReference type="Proteomes" id="UP001497522"/>
    </source>
</evidence>
<keyword evidence="3" id="KW-0812">Transmembrane</keyword>
<keyword evidence="6" id="KW-1133">Transmembrane helix</keyword>
<dbReference type="InterPro" id="IPR001611">
    <property type="entry name" value="Leu-rich_rpt"/>
</dbReference>
<keyword evidence="2" id="KW-0433">Leucine-rich repeat</keyword>
<feature type="binding site" evidence="9">
    <location>
        <position position="294"/>
    </location>
    <ligand>
        <name>ATP</name>
        <dbReference type="ChEBI" id="CHEBI:30616"/>
    </ligand>
</feature>
<dbReference type="SUPFAM" id="SSF56112">
    <property type="entry name" value="Protein kinase-like (PK-like)"/>
    <property type="match status" value="1"/>
</dbReference>
<evidence type="ECO:0000313" key="11">
    <source>
        <dbReference type="EMBL" id="CAK9870646.1"/>
    </source>
</evidence>
<organism evidence="11 12">
    <name type="scientific">Sphagnum jensenii</name>
    <dbReference type="NCBI Taxonomy" id="128206"/>
    <lineage>
        <taxon>Eukaryota</taxon>
        <taxon>Viridiplantae</taxon>
        <taxon>Streptophyta</taxon>
        <taxon>Embryophyta</taxon>
        <taxon>Bryophyta</taxon>
        <taxon>Sphagnophytina</taxon>
        <taxon>Sphagnopsida</taxon>
        <taxon>Sphagnales</taxon>
        <taxon>Sphagnaceae</taxon>
        <taxon>Sphagnum</taxon>
    </lineage>
</organism>
<dbReference type="InterPro" id="IPR032675">
    <property type="entry name" value="LRR_dom_sf"/>
</dbReference>
<dbReference type="EMBL" id="OZ023703">
    <property type="protein sequence ID" value="CAK9870646.1"/>
    <property type="molecule type" value="Genomic_DNA"/>
</dbReference>
<keyword evidence="5" id="KW-0677">Repeat</keyword>
<evidence type="ECO:0000256" key="6">
    <source>
        <dbReference type="ARBA" id="ARBA00022989"/>
    </source>
</evidence>
<reference evidence="11 12" key="1">
    <citation type="submission" date="2024-03" db="EMBL/GenBank/DDBJ databases">
        <authorList>
            <consortium name="ELIXIR-Norway"/>
            <consortium name="Elixir Norway"/>
        </authorList>
    </citation>
    <scope>NUCLEOTIDE SEQUENCE [LARGE SCALE GENOMIC DNA]</scope>
</reference>
<gene>
    <name evidence="11" type="ORF">CSSPJE1EN2_LOCUS13314</name>
</gene>
<dbReference type="Proteomes" id="UP001497522">
    <property type="component" value="Chromosome 2"/>
</dbReference>
<dbReference type="Pfam" id="PF00560">
    <property type="entry name" value="LRR_1"/>
    <property type="match status" value="1"/>
</dbReference>
<keyword evidence="4" id="KW-0732">Signal</keyword>
<evidence type="ECO:0000256" key="4">
    <source>
        <dbReference type="ARBA" id="ARBA00022729"/>
    </source>
</evidence>
<evidence type="ECO:0000256" key="7">
    <source>
        <dbReference type="ARBA" id="ARBA00023136"/>
    </source>
</evidence>
<sequence length="376" mass="42508">MLILFRDLSGGQIPNFRAAYWLNTVKLSQNQLSGPSPPFYNEFAGFGFVNLTRLLAIDLSKNSLIGSPPDFIAIPTLQYVNFSGNGFENLIFHPSISNVSSDLQVLDLSQNKFNGSLPDFNSFSSTLQQFFNSFEPMEDPAWLSNLTQLQKLSLKGIGLFGSFPYNLASQLTKLEILELDNNNFNGTLHKDNVANLRRRVSNGIKLQNNPDCLNQQTNAQTCYCNQICIIFPNIGKRFNVWRIIAITILIVQPTIFPYDILKATIKNFQEKLGEGQFGIVYKGKLHEQDVAVKKVLETNTHNLEEFINEVTLIPNVSEHKNLVKFLGCCYTTSSERFLVCEYVENNDLHETLFNDFSLYQTSHAISTTKTLDDMNA</sequence>
<dbReference type="InterPro" id="IPR017441">
    <property type="entry name" value="Protein_kinase_ATP_BS"/>
</dbReference>
<evidence type="ECO:0000259" key="10">
    <source>
        <dbReference type="PROSITE" id="PS50011"/>
    </source>
</evidence>
<dbReference type="PANTHER" id="PTHR45974:SF266">
    <property type="entry name" value="LEUCINE-RICH REPEAT RECEPTOR PROTEIN KINASE HPCA1"/>
    <property type="match status" value="1"/>
</dbReference>
<dbReference type="InterPro" id="IPR001245">
    <property type="entry name" value="Ser-Thr/Tyr_kinase_cat_dom"/>
</dbReference>
<evidence type="ECO:0000256" key="3">
    <source>
        <dbReference type="ARBA" id="ARBA00022692"/>
    </source>
</evidence>
<dbReference type="PROSITE" id="PS00107">
    <property type="entry name" value="PROTEIN_KINASE_ATP"/>
    <property type="match status" value="1"/>
</dbReference>
<proteinExistence type="predicted"/>
<keyword evidence="7" id="KW-0472">Membrane</keyword>